<accession>A0A8J7SAP2</accession>
<dbReference type="AlphaFoldDB" id="A0A8J7SAP2"/>
<reference evidence="3" key="1">
    <citation type="submission" date="2021-02" db="EMBL/GenBank/DDBJ databases">
        <title>Natronogracilivirga saccharolytica gen. nov. sp. nov. a new anaerobic, haloalkiliphilic carbohydrate-fermenting bacterium from soda lake and proposing of Cyclonatronumiaceae fam. nov. in the phylum Balneolaeota.</title>
        <authorList>
            <person name="Zhilina T.N."/>
            <person name="Sorokin D.Y."/>
            <person name="Zavarzina D.G."/>
            <person name="Toshchakov S.V."/>
            <person name="Kublanov I.V."/>
        </authorList>
    </citation>
    <scope>NUCLEOTIDE SEQUENCE</scope>
    <source>
        <strain evidence="3">Z-1702</strain>
    </source>
</reference>
<sequence>MLKIGLISDTHHYLDPRVPEYFDGVDEVWHAGDFGSIAIADDLKKLAPLKGVYGNIDGSDIRSEFPLHQRFQKEGVDVWMTHIGGNPGRYALPIKGSLEEHPPGLFICGHTHILKIARDPDKNNMIYMNPGAAGRHGFHEYRTIVRFGLSNGKVKDVEVINLGKRSEVSFATAK</sequence>
<dbReference type="RefSeq" id="WP_210512373.1">
    <property type="nucleotide sequence ID" value="NZ_JAFIDN010000008.1"/>
</dbReference>
<evidence type="ECO:0000259" key="2">
    <source>
        <dbReference type="Pfam" id="PF12850"/>
    </source>
</evidence>
<dbReference type="Proteomes" id="UP000673975">
    <property type="component" value="Unassembled WGS sequence"/>
</dbReference>
<dbReference type="Gene3D" id="3.60.21.10">
    <property type="match status" value="1"/>
</dbReference>
<comment type="caution">
    <text evidence="3">The sequence shown here is derived from an EMBL/GenBank/DDBJ whole genome shotgun (WGS) entry which is preliminary data.</text>
</comment>
<dbReference type="InterPro" id="IPR024654">
    <property type="entry name" value="Calcineurin-like_PHP_lpxH"/>
</dbReference>
<comment type="similarity">
    <text evidence="1">Belongs to the metallophosphoesterase superfamily. YfcE family.</text>
</comment>
<organism evidence="3 4">
    <name type="scientific">Natronogracilivirga saccharolytica</name>
    <dbReference type="NCBI Taxonomy" id="2812953"/>
    <lineage>
        <taxon>Bacteria</taxon>
        <taxon>Pseudomonadati</taxon>
        <taxon>Balneolota</taxon>
        <taxon>Balneolia</taxon>
        <taxon>Balneolales</taxon>
        <taxon>Cyclonatronaceae</taxon>
        <taxon>Natronogracilivirga</taxon>
    </lineage>
</organism>
<evidence type="ECO:0000256" key="1">
    <source>
        <dbReference type="ARBA" id="ARBA00008950"/>
    </source>
</evidence>
<feature type="domain" description="Calcineurin-like phosphoesterase" evidence="2">
    <location>
        <begin position="2"/>
        <end position="149"/>
    </location>
</feature>
<gene>
    <name evidence="3" type="ORF">NATSA_10415</name>
</gene>
<protein>
    <submittedName>
        <fullName evidence="3">Metallophosphoesterase family protein</fullName>
    </submittedName>
</protein>
<dbReference type="InterPro" id="IPR029052">
    <property type="entry name" value="Metallo-depent_PP-like"/>
</dbReference>
<proteinExistence type="inferred from homology"/>
<dbReference type="EMBL" id="JAFIDN010000008">
    <property type="protein sequence ID" value="MBP3193076.1"/>
    <property type="molecule type" value="Genomic_DNA"/>
</dbReference>
<evidence type="ECO:0000313" key="4">
    <source>
        <dbReference type="Proteomes" id="UP000673975"/>
    </source>
</evidence>
<dbReference type="SUPFAM" id="SSF56300">
    <property type="entry name" value="Metallo-dependent phosphatases"/>
    <property type="match status" value="1"/>
</dbReference>
<evidence type="ECO:0000313" key="3">
    <source>
        <dbReference type="EMBL" id="MBP3193076.1"/>
    </source>
</evidence>
<dbReference type="Pfam" id="PF12850">
    <property type="entry name" value="Metallophos_2"/>
    <property type="match status" value="1"/>
</dbReference>
<name>A0A8J7SAP2_9BACT</name>
<keyword evidence="4" id="KW-1185">Reference proteome</keyword>